<accession>A0A8H5EUU6</accession>
<dbReference type="InterPro" id="IPR051104">
    <property type="entry name" value="FAD_monoxygenase"/>
</dbReference>
<keyword evidence="6" id="KW-1185">Reference proteome</keyword>
<keyword evidence="2" id="KW-0274">FAD</keyword>
<dbReference type="Proteomes" id="UP000567179">
    <property type="component" value="Unassembled WGS sequence"/>
</dbReference>
<dbReference type="InterPro" id="IPR002938">
    <property type="entry name" value="FAD-bd"/>
</dbReference>
<name>A0A8H5EUU6_9AGAR</name>
<keyword evidence="1" id="KW-0285">Flavoprotein</keyword>
<reference evidence="5 6" key="1">
    <citation type="journal article" date="2020" name="ISME J.">
        <title>Uncovering the hidden diversity of litter-decomposition mechanisms in mushroom-forming fungi.</title>
        <authorList>
            <person name="Floudas D."/>
            <person name="Bentzer J."/>
            <person name="Ahren D."/>
            <person name="Johansson T."/>
            <person name="Persson P."/>
            <person name="Tunlid A."/>
        </authorList>
    </citation>
    <scope>NUCLEOTIDE SEQUENCE [LARGE SCALE GENOMIC DNA]</scope>
    <source>
        <strain evidence="5 6">CBS 101986</strain>
    </source>
</reference>
<gene>
    <name evidence="5" type="ORF">D9619_002826</name>
</gene>
<evidence type="ECO:0000256" key="1">
    <source>
        <dbReference type="ARBA" id="ARBA00022630"/>
    </source>
</evidence>
<evidence type="ECO:0000313" key="6">
    <source>
        <dbReference type="Proteomes" id="UP000567179"/>
    </source>
</evidence>
<dbReference type="GO" id="GO:0016491">
    <property type="term" value="F:oxidoreductase activity"/>
    <property type="evidence" value="ECO:0007669"/>
    <property type="project" value="UniProtKB-KW"/>
</dbReference>
<evidence type="ECO:0000256" key="3">
    <source>
        <dbReference type="ARBA" id="ARBA00023002"/>
    </source>
</evidence>
<feature type="domain" description="FAD-binding" evidence="4">
    <location>
        <begin position="9"/>
        <end position="372"/>
    </location>
</feature>
<dbReference type="EMBL" id="JAACJJ010000056">
    <property type="protein sequence ID" value="KAF5313151.1"/>
    <property type="molecule type" value="Genomic_DNA"/>
</dbReference>
<comment type="caution">
    <text evidence="5">The sequence shown here is derived from an EMBL/GenBank/DDBJ whole genome shotgun (WGS) entry which is preliminary data.</text>
</comment>
<evidence type="ECO:0000259" key="4">
    <source>
        <dbReference type="Pfam" id="PF01494"/>
    </source>
</evidence>
<evidence type="ECO:0000256" key="2">
    <source>
        <dbReference type="ARBA" id="ARBA00022827"/>
    </source>
</evidence>
<dbReference type="PANTHER" id="PTHR46720:SF3">
    <property type="entry name" value="FAD-BINDING DOMAIN-CONTAINING PROTEIN-RELATED"/>
    <property type="match status" value="1"/>
</dbReference>
<proteinExistence type="predicted"/>
<dbReference type="OrthoDB" id="417877at2759"/>
<dbReference type="GO" id="GO:0044550">
    <property type="term" value="P:secondary metabolite biosynthetic process"/>
    <property type="evidence" value="ECO:0007669"/>
    <property type="project" value="TreeGrafter"/>
</dbReference>
<dbReference type="Gene3D" id="3.50.50.60">
    <property type="entry name" value="FAD/NAD(P)-binding domain"/>
    <property type="match status" value="1"/>
</dbReference>
<dbReference type="GO" id="GO:0071949">
    <property type="term" value="F:FAD binding"/>
    <property type="evidence" value="ECO:0007669"/>
    <property type="project" value="InterPro"/>
</dbReference>
<dbReference type="SUPFAM" id="SSF54373">
    <property type="entry name" value="FAD-linked reductases, C-terminal domain"/>
    <property type="match status" value="1"/>
</dbReference>
<organism evidence="5 6">
    <name type="scientific">Psilocybe cf. subviscida</name>
    <dbReference type="NCBI Taxonomy" id="2480587"/>
    <lineage>
        <taxon>Eukaryota</taxon>
        <taxon>Fungi</taxon>
        <taxon>Dikarya</taxon>
        <taxon>Basidiomycota</taxon>
        <taxon>Agaricomycotina</taxon>
        <taxon>Agaricomycetes</taxon>
        <taxon>Agaricomycetidae</taxon>
        <taxon>Agaricales</taxon>
        <taxon>Agaricineae</taxon>
        <taxon>Strophariaceae</taxon>
        <taxon>Psilocybe</taxon>
    </lineage>
</organism>
<sequence>MTTTSKNFDIAIVGGGLCGISIAVALSRAGVKVKVFEATSRYEEVGAGVGLGSNAIRALHGLGLMDAVLARIKESKANKMLFTFIAGEGDHERIFDYADTLTSGPDGKEGLAVYRPAYLEALIPLLDPSVTAFNKRLKSLTRSPSGRQILHFTDGTTHETDLVIGADGIKSTSRIAVVGEGNNNLGFSNTYAYRGLVPVDALLAAGVNPDKVQRPLIWTGIAKHFVSFPMNNNKIFNLVAFHRPIHDDNLTQERPPPWVETVPHQDLLDAYKEWGNDARIILEHITEPSRWSIHTLYPPLKSYVKGNVVLVGDSAHGMLPHLGAGVGQGFEDVYVLYRLLTLPETKMENLETILATYDKLRVPRANAVLERSIVSGNIYDNYGPKGYDAKTLEDKVRGQWEWVWDHDLEAQVNTAVAELRTVLSTA</sequence>
<dbReference type="AlphaFoldDB" id="A0A8H5EUU6"/>
<dbReference type="SUPFAM" id="SSF51905">
    <property type="entry name" value="FAD/NAD(P)-binding domain"/>
    <property type="match status" value="1"/>
</dbReference>
<dbReference type="Pfam" id="PF01494">
    <property type="entry name" value="FAD_binding_3"/>
    <property type="match status" value="1"/>
</dbReference>
<keyword evidence="3" id="KW-0560">Oxidoreductase</keyword>
<dbReference type="PANTHER" id="PTHR46720">
    <property type="entry name" value="HYDROXYLASE, PUTATIVE (AFU_ORTHOLOGUE AFUA_3G01460)-RELATED"/>
    <property type="match status" value="1"/>
</dbReference>
<evidence type="ECO:0000313" key="5">
    <source>
        <dbReference type="EMBL" id="KAF5313151.1"/>
    </source>
</evidence>
<dbReference type="InterPro" id="IPR036188">
    <property type="entry name" value="FAD/NAD-bd_sf"/>
</dbReference>
<dbReference type="PRINTS" id="PR00420">
    <property type="entry name" value="RNGMNOXGNASE"/>
</dbReference>
<protein>
    <recommendedName>
        <fullName evidence="4">FAD-binding domain-containing protein</fullName>
    </recommendedName>
</protein>